<keyword evidence="3" id="KW-1185">Reference proteome</keyword>
<dbReference type="AlphaFoldDB" id="A0AA40BL51"/>
<protein>
    <recommendedName>
        <fullName evidence="1">Protein kinase domain-containing protein</fullName>
    </recommendedName>
</protein>
<organism evidence="2 3">
    <name type="scientific">Apiosordaria backusii</name>
    <dbReference type="NCBI Taxonomy" id="314023"/>
    <lineage>
        <taxon>Eukaryota</taxon>
        <taxon>Fungi</taxon>
        <taxon>Dikarya</taxon>
        <taxon>Ascomycota</taxon>
        <taxon>Pezizomycotina</taxon>
        <taxon>Sordariomycetes</taxon>
        <taxon>Sordariomycetidae</taxon>
        <taxon>Sordariales</taxon>
        <taxon>Lasiosphaeriaceae</taxon>
        <taxon>Apiosordaria</taxon>
    </lineage>
</organism>
<dbReference type="InterPro" id="IPR011009">
    <property type="entry name" value="Kinase-like_dom_sf"/>
</dbReference>
<dbReference type="InterPro" id="IPR000719">
    <property type="entry name" value="Prot_kinase_dom"/>
</dbReference>
<feature type="domain" description="Protein kinase" evidence="1">
    <location>
        <begin position="174"/>
        <end position="389"/>
    </location>
</feature>
<proteinExistence type="predicted"/>
<evidence type="ECO:0000313" key="2">
    <source>
        <dbReference type="EMBL" id="KAK0736246.1"/>
    </source>
</evidence>
<accession>A0AA40BL51</accession>
<dbReference type="GO" id="GO:0005524">
    <property type="term" value="F:ATP binding"/>
    <property type="evidence" value="ECO:0007669"/>
    <property type="project" value="InterPro"/>
</dbReference>
<dbReference type="GO" id="GO:0004672">
    <property type="term" value="F:protein kinase activity"/>
    <property type="evidence" value="ECO:0007669"/>
    <property type="project" value="InterPro"/>
</dbReference>
<sequence length="389" mass="43940">MASSHMASSSPSPIKNRRILAKVLMDRHGYGGPDDCITSIRCNGREFHIEMSPFYICDSPVVEARYRKFIAAVKGEFVEDAEEDEHDVLEDFHEWLIVAFEPVFLELAPDVPPSFDPEKLATGEAHPLLSEYLFPEEYRCRLETENDKAFPVHVRDAESRFIHTPLNDIHPELARELRQCGVRFFDPFEVAVAFRKPRDALVEEPTRVLVELDGSGRKTLCFFKTFGLGGDIALEDELEAHLRVIRSTLAPDARVVRLHGVVTVDGRIAGLLLTHIDHGRQNSGPLFEDHLLHVPIALRQRWANQIRETVEQLHDAGLVWGDAKAENVMIDTNDDAWLIDLGGGYTEGWVDKDKAGTKEGDLQGVAKIIEHLSNEEYESYSETDSFKSD</sequence>
<dbReference type="SUPFAM" id="SSF56112">
    <property type="entry name" value="Protein kinase-like (PK-like)"/>
    <property type="match status" value="1"/>
</dbReference>
<comment type="caution">
    <text evidence="2">The sequence shown here is derived from an EMBL/GenBank/DDBJ whole genome shotgun (WGS) entry which is preliminary data.</text>
</comment>
<dbReference type="Gene3D" id="1.10.510.10">
    <property type="entry name" value="Transferase(Phosphotransferase) domain 1"/>
    <property type="match status" value="1"/>
</dbReference>
<dbReference type="Proteomes" id="UP001172159">
    <property type="component" value="Unassembled WGS sequence"/>
</dbReference>
<reference evidence="2" key="1">
    <citation type="submission" date="2023-06" db="EMBL/GenBank/DDBJ databases">
        <title>Genome-scale phylogeny and comparative genomics of the fungal order Sordariales.</title>
        <authorList>
            <consortium name="Lawrence Berkeley National Laboratory"/>
            <person name="Hensen N."/>
            <person name="Bonometti L."/>
            <person name="Westerberg I."/>
            <person name="Brannstrom I.O."/>
            <person name="Guillou S."/>
            <person name="Cros-Aarteil S."/>
            <person name="Calhoun S."/>
            <person name="Haridas S."/>
            <person name="Kuo A."/>
            <person name="Mondo S."/>
            <person name="Pangilinan J."/>
            <person name="Riley R."/>
            <person name="Labutti K."/>
            <person name="Andreopoulos B."/>
            <person name="Lipzen A."/>
            <person name="Chen C."/>
            <person name="Yanf M."/>
            <person name="Daum C."/>
            <person name="Ng V."/>
            <person name="Clum A."/>
            <person name="Steindorff A."/>
            <person name="Ohm R."/>
            <person name="Martin F."/>
            <person name="Silar P."/>
            <person name="Natvig D."/>
            <person name="Lalanne C."/>
            <person name="Gautier V."/>
            <person name="Ament-Velasquez S.L."/>
            <person name="Kruys A."/>
            <person name="Hutchinson M.I."/>
            <person name="Powell A.J."/>
            <person name="Barry K."/>
            <person name="Miller A.N."/>
            <person name="Grigoriev I.V."/>
            <person name="Debuchy R."/>
            <person name="Gladieux P."/>
            <person name="Thoren M.H."/>
            <person name="Johannesson H."/>
        </authorList>
    </citation>
    <scope>NUCLEOTIDE SEQUENCE</scope>
    <source>
        <strain evidence="2">CBS 540.89</strain>
    </source>
</reference>
<evidence type="ECO:0000259" key="1">
    <source>
        <dbReference type="PROSITE" id="PS50011"/>
    </source>
</evidence>
<gene>
    <name evidence="2" type="ORF">B0T21DRAFT_366573</name>
</gene>
<dbReference type="PROSITE" id="PS50011">
    <property type="entry name" value="PROTEIN_KINASE_DOM"/>
    <property type="match status" value="1"/>
</dbReference>
<dbReference type="EMBL" id="JAUKTV010000006">
    <property type="protein sequence ID" value="KAK0736246.1"/>
    <property type="molecule type" value="Genomic_DNA"/>
</dbReference>
<evidence type="ECO:0000313" key="3">
    <source>
        <dbReference type="Proteomes" id="UP001172159"/>
    </source>
</evidence>
<name>A0AA40BL51_9PEZI</name>